<dbReference type="AlphaFoldDB" id="A0A2Z3H0E3"/>
<protein>
    <submittedName>
        <fullName evidence="1">TIGR02996 domain-containing protein</fullName>
    </submittedName>
</protein>
<dbReference type="InterPro" id="IPR014338">
    <property type="entry name" value="CHP02996_rpt-companion-dom"/>
</dbReference>
<dbReference type="NCBIfam" id="TIGR02996">
    <property type="entry name" value="rpt_mate_G_obs"/>
    <property type="match status" value="1"/>
</dbReference>
<dbReference type="OrthoDB" id="9811735at2"/>
<name>A0A2Z3H0E3_9BACT</name>
<accession>A0A2Z3H0E3</accession>
<reference evidence="1 2" key="1">
    <citation type="submission" date="2018-01" db="EMBL/GenBank/DDBJ databases">
        <title>G. obscuriglobus.</title>
        <authorList>
            <person name="Franke J."/>
            <person name="Blomberg W."/>
            <person name="Selmecki A."/>
        </authorList>
    </citation>
    <scope>NUCLEOTIDE SEQUENCE [LARGE SCALE GENOMIC DNA]</scope>
    <source>
        <strain evidence="1 2">DSM 5831</strain>
    </source>
</reference>
<organism evidence="1 2">
    <name type="scientific">Gemmata obscuriglobus</name>
    <dbReference type="NCBI Taxonomy" id="114"/>
    <lineage>
        <taxon>Bacteria</taxon>
        <taxon>Pseudomonadati</taxon>
        <taxon>Planctomycetota</taxon>
        <taxon>Planctomycetia</taxon>
        <taxon>Gemmatales</taxon>
        <taxon>Gemmataceae</taxon>
        <taxon>Gemmata</taxon>
    </lineage>
</organism>
<sequence>MIRSVKSGRGFRPRGHALSYKSEPVPGGAGVAEDEPFIRALLAAPDDRTARLVYADWLDDRSDPRAEYLRLSARLTELPLGSDERQTARERMLTLQHEFPSWWLAVVGYRAVPQASDRERIAKAASVLGRLVERTVNGRTVMTEAAAVSGLTGAGAVLESWSSWNNDDIEYCFQLNDRDGREASCELQIYDPDFPCGPEFLEWYGDTALLIYRGVRHGLYACRLGFDGAAAHRELALGYSPWVINGRELGIRRSHGDHIYRLSVPDLAELHPLSLVQAVARGLLPPS</sequence>
<dbReference type="Proteomes" id="UP000245802">
    <property type="component" value="Chromosome"/>
</dbReference>
<dbReference type="KEGG" id="gog:C1280_09390"/>
<gene>
    <name evidence="1" type="ORF">C1280_09390</name>
</gene>
<proteinExistence type="predicted"/>
<evidence type="ECO:0000313" key="1">
    <source>
        <dbReference type="EMBL" id="AWM37217.1"/>
    </source>
</evidence>
<evidence type="ECO:0000313" key="2">
    <source>
        <dbReference type="Proteomes" id="UP000245802"/>
    </source>
</evidence>
<dbReference type="EMBL" id="CP025958">
    <property type="protein sequence ID" value="AWM37217.1"/>
    <property type="molecule type" value="Genomic_DNA"/>
</dbReference>
<keyword evidence="2" id="KW-1185">Reference proteome</keyword>